<dbReference type="WBParaSite" id="PEQ_0000669901-mRNA-1">
    <property type="protein sequence ID" value="PEQ_0000669901-mRNA-1"/>
    <property type="gene ID" value="PEQ_0000669901"/>
</dbReference>
<sequence>MSEPLKEALEALQKNIDNPGSVEAATMAGYTPVMLAALCEVNDETESAVIHRLFQLGNVNAKAVQDEEGSTALMCAAEHGHKEIVKLLLAQPDIDASLSDCVSSDFRPPSTFL</sequence>
<name>A0A914RJK4_PAREQ</name>
<dbReference type="Gene3D" id="1.25.40.20">
    <property type="entry name" value="Ankyrin repeat-containing domain"/>
    <property type="match status" value="1"/>
</dbReference>
<dbReference type="InterPro" id="IPR047184">
    <property type="entry name" value="KANK1-4"/>
</dbReference>
<dbReference type="PANTHER" id="PTHR24168">
    <property type="entry name" value="KN MOTIF AND ANKYRIN REPEAT DOMAIN-CONTAINING"/>
    <property type="match status" value="1"/>
</dbReference>
<evidence type="ECO:0000256" key="1">
    <source>
        <dbReference type="PROSITE-ProRule" id="PRU00023"/>
    </source>
</evidence>
<dbReference type="PROSITE" id="PS50297">
    <property type="entry name" value="ANK_REP_REGION"/>
    <property type="match status" value="1"/>
</dbReference>
<dbReference type="Proteomes" id="UP000887564">
    <property type="component" value="Unplaced"/>
</dbReference>
<keyword evidence="1" id="KW-0040">ANK repeat</keyword>
<feature type="repeat" description="ANK" evidence="1">
    <location>
        <begin position="68"/>
        <end position="89"/>
    </location>
</feature>
<dbReference type="GO" id="GO:0005856">
    <property type="term" value="C:cytoskeleton"/>
    <property type="evidence" value="ECO:0007669"/>
    <property type="project" value="TreeGrafter"/>
</dbReference>
<dbReference type="InterPro" id="IPR002110">
    <property type="entry name" value="Ankyrin_rpt"/>
</dbReference>
<dbReference type="PANTHER" id="PTHR24168:SF21">
    <property type="entry name" value="KANK, ISOFORM D"/>
    <property type="match status" value="1"/>
</dbReference>
<dbReference type="AlphaFoldDB" id="A0A914RJK4"/>
<dbReference type="SMART" id="SM00248">
    <property type="entry name" value="ANK"/>
    <property type="match status" value="2"/>
</dbReference>
<dbReference type="PROSITE" id="PS50088">
    <property type="entry name" value="ANK_REPEAT"/>
    <property type="match status" value="1"/>
</dbReference>
<organism evidence="2 3">
    <name type="scientific">Parascaris equorum</name>
    <name type="common">Equine roundworm</name>
    <dbReference type="NCBI Taxonomy" id="6256"/>
    <lineage>
        <taxon>Eukaryota</taxon>
        <taxon>Metazoa</taxon>
        <taxon>Ecdysozoa</taxon>
        <taxon>Nematoda</taxon>
        <taxon>Chromadorea</taxon>
        <taxon>Rhabditida</taxon>
        <taxon>Spirurina</taxon>
        <taxon>Ascaridomorpha</taxon>
        <taxon>Ascaridoidea</taxon>
        <taxon>Ascarididae</taxon>
        <taxon>Parascaris</taxon>
    </lineage>
</organism>
<dbReference type="SUPFAM" id="SSF48403">
    <property type="entry name" value="Ankyrin repeat"/>
    <property type="match status" value="1"/>
</dbReference>
<dbReference type="InterPro" id="IPR036770">
    <property type="entry name" value="Ankyrin_rpt-contain_sf"/>
</dbReference>
<evidence type="ECO:0000313" key="3">
    <source>
        <dbReference type="WBParaSite" id="PEQ_0000669901-mRNA-1"/>
    </source>
</evidence>
<evidence type="ECO:0000313" key="2">
    <source>
        <dbReference type="Proteomes" id="UP000887564"/>
    </source>
</evidence>
<dbReference type="GO" id="GO:0030837">
    <property type="term" value="P:negative regulation of actin filament polymerization"/>
    <property type="evidence" value="ECO:0007669"/>
    <property type="project" value="InterPro"/>
</dbReference>
<dbReference type="GO" id="GO:0005737">
    <property type="term" value="C:cytoplasm"/>
    <property type="evidence" value="ECO:0007669"/>
    <property type="project" value="TreeGrafter"/>
</dbReference>
<keyword evidence="2" id="KW-1185">Reference proteome</keyword>
<proteinExistence type="predicted"/>
<protein>
    <submittedName>
        <fullName evidence="3">ANK_REP_REGION domain-containing protein</fullName>
    </submittedName>
</protein>
<reference evidence="3" key="1">
    <citation type="submission" date="2022-11" db="UniProtKB">
        <authorList>
            <consortium name="WormBaseParasite"/>
        </authorList>
    </citation>
    <scope>IDENTIFICATION</scope>
</reference>
<accession>A0A914RJK4</accession>
<dbReference type="Pfam" id="PF12796">
    <property type="entry name" value="Ank_2"/>
    <property type="match status" value="1"/>
</dbReference>